<sequence>MLKLKNHDIEGQWGVGTDGEEVEIETEHEEEEIEDEAETLKVSNAELGFVARRVLSVYQDEDQVQRENIFHIRLEIHVKPQDNAEREALLALKASLNNPLLNNNWTGSHCSINEPSRWFGIQCLNGRVISIVLENIGLTGKNGLTGPIPEFNQSTLKSFNLSNNNLTGPIPGTRAIQSFTADSFSNNPGLCGPPSSITCSYDLKSDTAQGPDDDHDKKSNNDKNSFQRNFSQYLLIFDIIGLLIIILLFIAYYKKVRKLKTMMKDGQDTERSREHDQEEKILIEEEEEEERNRSVSSSQAVAGGHDQERGKLIFMGGHEVGFEMGDLLKASAEGLGKGISGNSYKAMMDGKPAVVVKRLRDLKPLSSEEFTRQLMMISNLKHPNVLPLLAYYHSKDEKLLIFRYAEKGNLFNRLHDDRGSRNRIPFRWSSRLSVARGVARALEYLHLNSTSLAGAVPHGNLKCSNVLLTENDIVVVSDYGLASLVALPIASQRMVSYKSPEYQIAKRVSKKSDVWSYGCLLLELLTGKISAYTAPPGVNGVDICSWVHRAVREEWTAEIFDGEMSVSRTVAAHGMLRLLQIAMRCCDKSPEKRPEMTEVVREVDNIRAIESEDEDDLSFDRSLTDDSMSTVASGIVGDER</sequence>
<dbReference type="InterPro" id="IPR011009">
    <property type="entry name" value="Kinase-like_dom_sf"/>
</dbReference>
<dbReference type="SUPFAM" id="SSF56112">
    <property type="entry name" value="Protein kinase-like (PK-like)"/>
    <property type="match status" value="1"/>
</dbReference>
<dbReference type="GO" id="GO:0016301">
    <property type="term" value="F:kinase activity"/>
    <property type="evidence" value="ECO:0007669"/>
    <property type="project" value="UniProtKB-KW"/>
</dbReference>
<keyword evidence="8" id="KW-0418">Kinase</keyword>
<protein>
    <submittedName>
        <fullName evidence="8">Probable inactive receptor kinase At2g26730</fullName>
    </submittedName>
</protein>
<keyword evidence="5" id="KW-1133">Transmembrane helix</keyword>
<dbReference type="InterPro" id="IPR032675">
    <property type="entry name" value="LRR_dom_sf"/>
</dbReference>
<dbReference type="InterPro" id="IPR046959">
    <property type="entry name" value="PRK1-6/SRF4-like"/>
</dbReference>
<evidence type="ECO:0000313" key="8">
    <source>
        <dbReference type="RefSeq" id="XP_048319479.1"/>
    </source>
</evidence>
<dbReference type="InterPro" id="IPR013210">
    <property type="entry name" value="LRR_N_plant-typ"/>
</dbReference>
<dbReference type="PANTHER" id="PTHR48007">
    <property type="entry name" value="LEUCINE-RICH REPEAT RECEPTOR-LIKE PROTEIN KINASE PXC1"/>
    <property type="match status" value="1"/>
</dbReference>
<proteinExistence type="predicted"/>
<dbReference type="InterPro" id="IPR000719">
    <property type="entry name" value="Prot_kinase_dom"/>
</dbReference>
<evidence type="ECO:0000256" key="1">
    <source>
        <dbReference type="ARBA" id="ARBA00004370"/>
    </source>
</evidence>
<dbReference type="Pfam" id="PF08263">
    <property type="entry name" value="LRRNT_2"/>
    <property type="match status" value="1"/>
</dbReference>
<dbReference type="Gene3D" id="1.10.510.10">
    <property type="entry name" value="Transferase(Phosphotransferase) domain 1"/>
    <property type="match status" value="1"/>
</dbReference>
<dbReference type="Gene3D" id="3.30.200.20">
    <property type="entry name" value="Phosphorylase Kinase, domain 1"/>
    <property type="match status" value="1"/>
</dbReference>
<dbReference type="GeneID" id="107433949"/>
<keyword evidence="7" id="KW-1185">Reference proteome</keyword>
<keyword evidence="8" id="KW-0675">Receptor</keyword>
<dbReference type="Proteomes" id="UP001652623">
    <property type="component" value="Chromosome 6"/>
</dbReference>
<dbReference type="RefSeq" id="XP_048319479.1">
    <property type="nucleotide sequence ID" value="XM_048463522.2"/>
</dbReference>
<feature type="domain" description="Protein kinase" evidence="6">
    <location>
        <begin position="329"/>
        <end position="606"/>
    </location>
</feature>
<feature type="compositionally biased region" description="Basic and acidic residues" evidence="4">
    <location>
        <begin position="212"/>
        <end position="221"/>
    </location>
</feature>
<evidence type="ECO:0000256" key="4">
    <source>
        <dbReference type="SAM" id="MobiDB-lite"/>
    </source>
</evidence>
<organism evidence="7 8">
    <name type="scientific">Ziziphus jujuba</name>
    <name type="common">Chinese jujube</name>
    <name type="synonym">Ziziphus sativa</name>
    <dbReference type="NCBI Taxonomy" id="326968"/>
    <lineage>
        <taxon>Eukaryota</taxon>
        <taxon>Viridiplantae</taxon>
        <taxon>Streptophyta</taxon>
        <taxon>Embryophyta</taxon>
        <taxon>Tracheophyta</taxon>
        <taxon>Spermatophyta</taxon>
        <taxon>Magnoliopsida</taxon>
        <taxon>eudicotyledons</taxon>
        <taxon>Gunneridae</taxon>
        <taxon>Pentapetalae</taxon>
        <taxon>rosids</taxon>
        <taxon>fabids</taxon>
        <taxon>Rosales</taxon>
        <taxon>Rhamnaceae</taxon>
        <taxon>Paliureae</taxon>
        <taxon>Ziziphus</taxon>
    </lineage>
</organism>
<dbReference type="PROSITE" id="PS50011">
    <property type="entry name" value="PROTEIN_KINASE_DOM"/>
    <property type="match status" value="1"/>
</dbReference>
<feature type="region of interest" description="Disordered" evidence="4">
    <location>
        <begin position="263"/>
        <end position="304"/>
    </location>
</feature>
<dbReference type="SUPFAM" id="SSF52058">
    <property type="entry name" value="L domain-like"/>
    <property type="match status" value="1"/>
</dbReference>
<evidence type="ECO:0000256" key="5">
    <source>
        <dbReference type="SAM" id="Phobius"/>
    </source>
</evidence>
<comment type="subcellular location">
    <subcellularLocation>
        <location evidence="1">Membrane</location>
    </subcellularLocation>
</comment>
<keyword evidence="5" id="KW-0472">Membrane</keyword>
<dbReference type="PANTHER" id="PTHR48007:SF43">
    <property type="entry name" value="POLLEN RECEPTOR-LIKE KINASE 4"/>
    <property type="match status" value="1"/>
</dbReference>
<gene>
    <name evidence="8" type="primary">LOC107433949</name>
</gene>
<feature type="compositionally biased region" description="Basic and acidic residues" evidence="4">
    <location>
        <begin position="263"/>
        <end position="283"/>
    </location>
</feature>
<evidence type="ECO:0000259" key="6">
    <source>
        <dbReference type="PROSITE" id="PS50011"/>
    </source>
</evidence>
<feature type="transmembrane region" description="Helical" evidence="5">
    <location>
        <begin position="233"/>
        <end position="253"/>
    </location>
</feature>
<keyword evidence="3" id="KW-0677">Repeat</keyword>
<dbReference type="Gene3D" id="3.80.10.10">
    <property type="entry name" value="Ribonuclease Inhibitor"/>
    <property type="match status" value="1"/>
</dbReference>
<evidence type="ECO:0000256" key="2">
    <source>
        <dbReference type="ARBA" id="ARBA00022614"/>
    </source>
</evidence>
<dbReference type="InterPro" id="IPR001245">
    <property type="entry name" value="Ser-Thr/Tyr_kinase_cat_dom"/>
</dbReference>
<accession>A0ABM3I2X7</accession>
<keyword evidence="2" id="KW-0433">Leucine-rich repeat</keyword>
<dbReference type="Pfam" id="PF07714">
    <property type="entry name" value="PK_Tyr_Ser-Thr"/>
    <property type="match status" value="1"/>
</dbReference>
<evidence type="ECO:0000256" key="3">
    <source>
        <dbReference type="ARBA" id="ARBA00022737"/>
    </source>
</evidence>
<reference evidence="8" key="1">
    <citation type="submission" date="2025-08" db="UniProtKB">
        <authorList>
            <consortium name="RefSeq"/>
        </authorList>
    </citation>
    <scope>IDENTIFICATION</scope>
    <source>
        <tissue evidence="8">Seedling</tissue>
    </source>
</reference>
<keyword evidence="5" id="KW-0812">Transmembrane</keyword>
<feature type="region of interest" description="Disordered" evidence="4">
    <location>
        <begin position="202"/>
        <end position="223"/>
    </location>
</feature>
<name>A0ABM3I2X7_ZIZJJ</name>
<keyword evidence="8" id="KW-0808">Transferase</keyword>
<evidence type="ECO:0000313" key="7">
    <source>
        <dbReference type="Proteomes" id="UP001652623"/>
    </source>
</evidence>